<evidence type="ECO:0000313" key="2">
    <source>
        <dbReference type="EMBL" id="XCM81276.1"/>
    </source>
</evidence>
<dbReference type="InterPro" id="IPR000073">
    <property type="entry name" value="AB_hydrolase_1"/>
</dbReference>
<dbReference type="KEGG" id="kcm:ABWK59_21335"/>
<dbReference type="InterPro" id="IPR029058">
    <property type="entry name" value="AB_hydrolase_fold"/>
</dbReference>
<dbReference type="InterPro" id="IPR050471">
    <property type="entry name" value="AB_hydrolase"/>
</dbReference>
<dbReference type="GO" id="GO:0046503">
    <property type="term" value="P:glycerolipid catabolic process"/>
    <property type="evidence" value="ECO:0007669"/>
    <property type="project" value="TreeGrafter"/>
</dbReference>
<feature type="domain" description="AB hydrolase-1" evidence="1">
    <location>
        <begin position="44"/>
        <end position="296"/>
    </location>
</feature>
<dbReference type="SUPFAM" id="SSF53474">
    <property type="entry name" value="alpha/beta-Hydrolases"/>
    <property type="match status" value="1"/>
</dbReference>
<reference evidence="2" key="1">
    <citation type="submission" date="2024-06" db="EMBL/GenBank/DDBJ databases">
        <title>The genome sequences of Kitasatospora sp. strain HUAS MG31.</title>
        <authorList>
            <person name="Mo P."/>
        </authorList>
    </citation>
    <scope>NUCLEOTIDE SEQUENCE</scope>
    <source>
        <strain evidence="2">HUAS MG31</strain>
    </source>
</reference>
<dbReference type="Gene3D" id="3.40.50.1820">
    <property type="entry name" value="alpha/beta hydrolase"/>
    <property type="match status" value="1"/>
</dbReference>
<evidence type="ECO:0000259" key="1">
    <source>
        <dbReference type="Pfam" id="PF12697"/>
    </source>
</evidence>
<gene>
    <name evidence="2" type="ORF">ABWK59_21335</name>
</gene>
<dbReference type="RefSeq" id="WP_354642212.1">
    <property type="nucleotide sequence ID" value="NZ_CP159872.1"/>
</dbReference>
<proteinExistence type="predicted"/>
<dbReference type="Pfam" id="PF12697">
    <property type="entry name" value="Abhydrolase_6"/>
    <property type="match status" value="1"/>
</dbReference>
<dbReference type="GO" id="GO:0004806">
    <property type="term" value="F:triacylglycerol lipase activity"/>
    <property type="evidence" value="ECO:0007669"/>
    <property type="project" value="TreeGrafter"/>
</dbReference>
<dbReference type="PANTHER" id="PTHR43433:SF5">
    <property type="entry name" value="AB HYDROLASE-1 DOMAIN-CONTAINING PROTEIN"/>
    <property type="match status" value="1"/>
</dbReference>
<sequence>MSTPPFLRLPGCARALRVTTARGEFAALWAEPAEPSEPVRGTALLVPGFTGSKEDFIALLEPLAAAGYRVLAVDQRGQYETGGPADPAAYAIDELARDVLALTEWLAERPAAHGTDGGTAPLHLLGHSFGGQVVREAVLAAAATGRPLPWRSLTLLATGPGAIDPAEATRTKLLVDALESMDLESIWQVMQQMEEGSGSRPDELHPEVAEFLHRRWLANVPVCLRTAGAHLISAPDRVAELSEVDLPKLVLSGVRDYAWPVELQSTMAELLAARRVVVEDAGHSPNAEQPAATAAALVDFWA</sequence>
<dbReference type="AlphaFoldDB" id="A0AAU8K1C9"/>
<protein>
    <submittedName>
        <fullName evidence="2">Alpha/beta fold hydrolase</fullName>
    </submittedName>
</protein>
<dbReference type="PANTHER" id="PTHR43433">
    <property type="entry name" value="HYDROLASE, ALPHA/BETA FOLD FAMILY PROTEIN"/>
    <property type="match status" value="1"/>
</dbReference>
<keyword evidence="2" id="KW-0378">Hydrolase</keyword>
<dbReference type="EMBL" id="CP159872">
    <property type="protein sequence ID" value="XCM81276.1"/>
    <property type="molecule type" value="Genomic_DNA"/>
</dbReference>
<name>A0AAU8K1C9_9ACTN</name>
<organism evidence="2">
    <name type="scientific">Kitasatospora camelliae</name>
    <dbReference type="NCBI Taxonomy" id="3156397"/>
    <lineage>
        <taxon>Bacteria</taxon>
        <taxon>Bacillati</taxon>
        <taxon>Actinomycetota</taxon>
        <taxon>Actinomycetes</taxon>
        <taxon>Kitasatosporales</taxon>
        <taxon>Streptomycetaceae</taxon>
        <taxon>Kitasatospora</taxon>
    </lineage>
</organism>
<accession>A0AAU8K1C9</accession>